<evidence type="ECO:0000313" key="15">
    <source>
        <dbReference type="Proteomes" id="UP000002572"/>
    </source>
</evidence>
<dbReference type="InParanoid" id="E6W763"/>
<dbReference type="GO" id="GO:0000155">
    <property type="term" value="F:phosphorelay sensor kinase activity"/>
    <property type="evidence" value="ECO:0007669"/>
    <property type="project" value="InterPro"/>
</dbReference>
<dbReference type="CDD" id="cd06225">
    <property type="entry name" value="HAMP"/>
    <property type="match status" value="1"/>
</dbReference>
<evidence type="ECO:0000256" key="2">
    <source>
        <dbReference type="ARBA" id="ARBA00004370"/>
    </source>
</evidence>
<dbReference type="InterPro" id="IPR004358">
    <property type="entry name" value="Sig_transdc_His_kin-like_C"/>
</dbReference>
<dbReference type="CDD" id="cd00082">
    <property type="entry name" value="HisKA"/>
    <property type="match status" value="1"/>
</dbReference>
<keyword evidence="11" id="KW-0472">Membrane</keyword>
<evidence type="ECO:0000256" key="10">
    <source>
        <dbReference type="SAM" id="Coils"/>
    </source>
</evidence>
<evidence type="ECO:0000256" key="1">
    <source>
        <dbReference type="ARBA" id="ARBA00000085"/>
    </source>
</evidence>
<keyword evidence="11" id="KW-0812">Transmembrane</keyword>
<dbReference type="SUPFAM" id="SSF55874">
    <property type="entry name" value="ATPase domain of HSP90 chaperone/DNA topoisomerase II/histidine kinase"/>
    <property type="match status" value="1"/>
</dbReference>
<dbReference type="PROSITE" id="PS50109">
    <property type="entry name" value="HIS_KIN"/>
    <property type="match status" value="1"/>
</dbReference>
<dbReference type="PANTHER" id="PTHR43065">
    <property type="entry name" value="SENSOR HISTIDINE KINASE"/>
    <property type="match status" value="1"/>
</dbReference>
<dbReference type="Pfam" id="PF00672">
    <property type="entry name" value="HAMP"/>
    <property type="match status" value="1"/>
</dbReference>
<dbReference type="PROSITE" id="PS50885">
    <property type="entry name" value="HAMP"/>
    <property type="match status" value="1"/>
</dbReference>
<feature type="domain" description="HAMP" evidence="13">
    <location>
        <begin position="187"/>
        <end position="239"/>
    </location>
</feature>
<evidence type="ECO:0000256" key="4">
    <source>
        <dbReference type="ARBA" id="ARBA00022553"/>
    </source>
</evidence>
<evidence type="ECO:0000256" key="5">
    <source>
        <dbReference type="ARBA" id="ARBA00022679"/>
    </source>
</evidence>
<organism evidence="14 15">
    <name type="scientific">Desulfurispirillum indicum (strain ATCC BAA-1389 / DSM 22839 / S5)</name>
    <dbReference type="NCBI Taxonomy" id="653733"/>
    <lineage>
        <taxon>Bacteria</taxon>
        <taxon>Pseudomonadati</taxon>
        <taxon>Chrysiogenota</taxon>
        <taxon>Chrysiogenia</taxon>
        <taxon>Chrysiogenales</taxon>
        <taxon>Chrysiogenaceae</taxon>
        <taxon>Desulfurispirillum</taxon>
    </lineage>
</organism>
<comment type="catalytic activity">
    <reaction evidence="1">
        <text>ATP + protein L-histidine = ADP + protein N-phospho-L-histidine.</text>
        <dbReference type="EC" id="2.7.13.3"/>
    </reaction>
</comment>
<proteinExistence type="predicted"/>
<reference evidence="14 15" key="1">
    <citation type="submission" date="2010-12" db="EMBL/GenBank/DDBJ databases">
        <title>Complete sequence of Desulfurispirillum indicum S5.</title>
        <authorList>
            <consortium name="US DOE Joint Genome Institute"/>
            <person name="Lucas S."/>
            <person name="Copeland A."/>
            <person name="Lapidus A."/>
            <person name="Cheng J.-F."/>
            <person name="Goodwin L."/>
            <person name="Pitluck S."/>
            <person name="Chertkov O."/>
            <person name="Held B."/>
            <person name="Detter J.C."/>
            <person name="Han C."/>
            <person name="Tapia R."/>
            <person name="Land M."/>
            <person name="Hauser L."/>
            <person name="Kyrpides N."/>
            <person name="Ivanova N."/>
            <person name="Mikhailova N."/>
            <person name="Haggblom M."/>
            <person name="Rauschenbach I."/>
            <person name="Bini E."/>
            <person name="Woyke T."/>
        </authorList>
    </citation>
    <scope>NUCLEOTIDE SEQUENCE [LARGE SCALE GENOMIC DNA]</scope>
    <source>
        <strain evidence="15">ATCC BAA-1389 / DSM 22839 / S5</strain>
    </source>
</reference>
<dbReference type="Gene3D" id="3.30.565.10">
    <property type="entry name" value="Histidine kinase-like ATPase, C-terminal domain"/>
    <property type="match status" value="1"/>
</dbReference>
<evidence type="ECO:0000256" key="9">
    <source>
        <dbReference type="ARBA" id="ARBA00023012"/>
    </source>
</evidence>
<dbReference type="eggNOG" id="COG3850">
    <property type="taxonomic scope" value="Bacteria"/>
</dbReference>
<dbReference type="AlphaFoldDB" id="E6W763"/>
<dbReference type="GO" id="GO:0016020">
    <property type="term" value="C:membrane"/>
    <property type="evidence" value="ECO:0007669"/>
    <property type="project" value="UniProtKB-SubCell"/>
</dbReference>
<evidence type="ECO:0000313" key="14">
    <source>
        <dbReference type="EMBL" id="ADU65141.1"/>
    </source>
</evidence>
<dbReference type="InterPro" id="IPR036097">
    <property type="entry name" value="HisK_dim/P_sf"/>
</dbReference>
<evidence type="ECO:0000256" key="7">
    <source>
        <dbReference type="ARBA" id="ARBA00022777"/>
    </source>
</evidence>
<evidence type="ECO:0000259" key="13">
    <source>
        <dbReference type="PROSITE" id="PS50885"/>
    </source>
</evidence>
<feature type="transmembrane region" description="Helical" evidence="11">
    <location>
        <begin position="164"/>
        <end position="184"/>
    </location>
</feature>
<dbReference type="PRINTS" id="PR00344">
    <property type="entry name" value="BCTRLSENSOR"/>
</dbReference>
<dbReference type="Pfam" id="PF00512">
    <property type="entry name" value="HisKA"/>
    <property type="match status" value="1"/>
</dbReference>
<feature type="coiled-coil region" evidence="10">
    <location>
        <begin position="231"/>
        <end position="261"/>
    </location>
</feature>
<keyword evidence="8 14" id="KW-0067">ATP-binding</keyword>
<dbReference type="eggNOG" id="COG4191">
    <property type="taxonomic scope" value="Bacteria"/>
</dbReference>
<keyword evidence="11" id="KW-1133">Transmembrane helix</keyword>
<keyword evidence="4" id="KW-0597">Phosphoprotein</keyword>
<dbReference type="HOGENOM" id="CLU_000445_89_29_0"/>
<dbReference type="KEGG" id="din:Selin_0385"/>
<keyword evidence="6" id="KW-0547">Nucleotide-binding</keyword>
<name>E6W763_DESIS</name>
<dbReference type="STRING" id="653733.Selin_0385"/>
<dbReference type="SUPFAM" id="SSF47384">
    <property type="entry name" value="Homodimeric domain of signal transducing histidine kinase"/>
    <property type="match status" value="1"/>
</dbReference>
<dbReference type="Pfam" id="PF02518">
    <property type="entry name" value="HATPase_c"/>
    <property type="match status" value="1"/>
</dbReference>
<dbReference type="SMART" id="SM00388">
    <property type="entry name" value="HisKA"/>
    <property type="match status" value="1"/>
</dbReference>
<keyword evidence="9" id="KW-0902">Two-component regulatory system</keyword>
<keyword evidence="5" id="KW-0808">Transferase</keyword>
<accession>E6W763</accession>
<sequence>MGSLRLGLILYIVIPLGVLMGVGGYLTFSALERHVEERMQKDLELVARAIRLPISHALERDRSGSVLRALESAFRIGRVYSAYVYDADGQRIAVAGAIDPAPRQRVLSRLAAGGERHGEYGEVAGQDVYSYFVPLTDSGGRINGLLQLTRQQSEFQEYIARMRLWFIGALGLSILVTAVLVLYGHHRALGISFRRLVSSMHRVKQGDIRHRSIVEGPREIMALAGSFNSMLDGIEEAQREIESRRQEEQRLQQRLRQTEKLAAIGQLAAGVAHELGTPLSVIDGKAQRALRRQDMCEHGREALQQVRHEVQRMEHIVRQLLDFSTNSMHCRNTSAARLAQSAASALADRQKRSAVRLQLRGESTAPLFRADPIRLEQVLVNLLENAMEAAPGGEVHLAWEVCSHRLCFTVEDSGPGVPESISHRIFEPFFTTWPVGQGTGLGLAVVHGIIEEHGGTIEVGRSALGGALFQVVLPIGQGGAAHG</sequence>
<dbReference type="InterPro" id="IPR003594">
    <property type="entry name" value="HATPase_dom"/>
</dbReference>
<dbReference type="EC" id="2.7.13.3" evidence="3"/>
<dbReference type="SMART" id="SM00387">
    <property type="entry name" value="HATPase_c"/>
    <property type="match status" value="1"/>
</dbReference>
<keyword evidence="10" id="KW-0175">Coiled coil</keyword>
<feature type="transmembrane region" description="Helical" evidence="11">
    <location>
        <begin position="6"/>
        <end position="31"/>
    </location>
</feature>
<dbReference type="Gene3D" id="1.10.287.130">
    <property type="match status" value="1"/>
</dbReference>
<dbReference type="EMBL" id="CP002432">
    <property type="protein sequence ID" value="ADU65141.1"/>
    <property type="molecule type" value="Genomic_DNA"/>
</dbReference>
<dbReference type="RefSeq" id="WP_013505030.1">
    <property type="nucleotide sequence ID" value="NC_014836.1"/>
</dbReference>
<dbReference type="Gene3D" id="6.10.340.10">
    <property type="match status" value="1"/>
</dbReference>
<comment type="subcellular location">
    <subcellularLocation>
        <location evidence="2">Membrane</location>
    </subcellularLocation>
</comment>
<dbReference type="InterPro" id="IPR036890">
    <property type="entry name" value="HATPase_C_sf"/>
</dbReference>
<keyword evidence="7" id="KW-0418">Kinase</keyword>
<keyword evidence="15" id="KW-1185">Reference proteome</keyword>
<evidence type="ECO:0000256" key="11">
    <source>
        <dbReference type="SAM" id="Phobius"/>
    </source>
</evidence>
<evidence type="ECO:0000256" key="8">
    <source>
        <dbReference type="ARBA" id="ARBA00022840"/>
    </source>
</evidence>
<evidence type="ECO:0000256" key="3">
    <source>
        <dbReference type="ARBA" id="ARBA00012438"/>
    </source>
</evidence>
<dbReference type="InterPro" id="IPR005467">
    <property type="entry name" value="His_kinase_dom"/>
</dbReference>
<dbReference type="PANTHER" id="PTHR43065:SF10">
    <property type="entry name" value="PEROXIDE STRESS-ACTIVATED HISTIDINE KINASE MAK3"/>
    <property type="match status" value="1"/>
</dbReference>
<gene>
    <name evidence="14" type="ordered locus">Selin_0385</name>
</gene>
<protein>
    <recommendedName>
        <fullName evidence="3">histidine kinase</fullName>
        <ecNumber evidence="3">2.7.13.3</ecNumber>
    </recommendedName>
</protein>
<evidence type="ECO:0000256" key="6">
    <source>
        <dbReference type="ARBA" id="ARBA00022741"/>
    </source>
</evidence>
<dbReference type="InterPro" id="IPR003661">
    <property type="entry name" value="HisK_dim/P_dom"/>
</dbReference>
<feature type="domain" description="Histidine kinase" evidence="12">
    <location>
        <begin position="270"/>
        <end position="477"/>
    </location>
</feature>
<dbReference type="SMART" id="SM00304">
    <property type="entry name" value="HAMP"/>
    <property type="match status" value="1"/>
</dbReference>
<dbReference type="GO" id="GO:0005524">
    <property type="term" value="F:ATP binding"/>
    <property type="evidence" value="ECO:0007669"/>
    <property type="project" value="UniProtKB-KW"/>
</dbReference>
<dbReference type="Proteomes" id="UP000002572">
    <property type="component" value="Chromosome"/>
</dbReference>
<dbReference type="InterPro" id="IPR003660">
    <property type="entry name" value="HAMP_dom"/>
</dbReference>
<evidence type="ECO:0000259" key="12">
    <source>
        <dbReference type="PROSITE" id="PS50109"/>
    </source>
</evidence>